<dbReference type="AlphaFoldDB" id="A6TKB4"/>
<proteinExistence type="predicted"/>
<name>A6TKB4_ALKMQ</name>
<dbReference type="STRING" id="293826.Amet_0404"/>
<evidence type="ECO:0000313" key="3">
    <source>
        <dbReference type="EMBL" id="ABR50452.1"/>
    </source>
</evidence>
<dbReference type="KEGG" id="amt:Amet_0404"/>
<sequence>MEGGESMFLKKIRPLKAIPINREDNQLDPDNLGLLMSLAHWRDYEYKYGSFKKAKNIQKSIRNIMATKNAYRKSKSGH</sequence>
<reference evidence="4" key="2">
    <citation type="journal article" date="2016" name="Genome Announc.">
        <title>Complete genome sequence of Alkaliphilus metalliredigens strain QYMF, an alkaliphilic and metal-reducing bacterium isolated from borax-contaminated leachate ponds.</title>
        <authorList>
            <person name="Hwang C."/>
            <person name="Copeland A."/>
            <person name="Lucas S."/>
            <person name="Lapidus A."/>
            <person name="Barry K."/>
            <person name="Detter J.C."/>
            <person name="Glavina Del Rio T."/>
            <person name="Hammon N."/>
            <person name="Israni S."/>
            <person name="Dalin E."/>
            <person name="Tice H."/>
            <person name="Pitluck S."/>
            <person name="Chertkov O."/>
            <person name="Brettin T."/>
            <person name="Bruce D."/>
            <person name="Han C."/>
            <person name="Schmutz J."/>
            <person name="Larimer F."/>
            <person name="Land M.L."/>
            <person name="Hauser L."/>
            <person name="Kyrpides N."/>
            <person name="Mikhailova N."/>
            <person name="Ye Q."/>
            <person name="Zhou J."/>
            <person name="Richardson P."/>
            <person name="Fields M.W."/>
        </authorList>
    </citation>
    <scope>NUCLEOTIDE SEQUENCE [LARGE SCALE GENOMIC DNA]</scope>
    <source>
        <strain evidence="4">QYMF</strain>
    </source>
</reference>
<protein>
    <submittedName>
        <fullName evidence="1">Uncharacterized protein</fullName>
    </submittedName>
</protein>
<organism evidence="1 4">
    <name type="scientific">Alkaliphilus metalliredigens (strain QYMF)</name>
    <dbReference type="NCBI Taxonomy" id="293826"/>
    <lineage>
        <taxon>Bacteria</taxon>
        <taxon>Bacillati</taxon>
        <taxon>Bacillota</taxon>
        <taxon>Clostridia</taxon>
        <taxon>Peptostreptococcales</taxon>
        <taxon>Natronincolaceae</taxon>
        <taxon>Alkaliphilus</taxon>
    </lineage>
</organism>
<evidence type="ECO:0000313" key="2">
    <source>
        <dbReference type="EMBL" id="ABR48105.1"/>
    </source>
</evidence>
<dbReference type="EMBL" id="CP000724">
    <property type="protein sequence ID" value="ABR48105.1"/>
    <property type="molecule type" value="Genomic_DNA"/>
</dbReference>
<dbReference type="HOGENOM" id="CLU_2614167_0_0_9"/>
<evidence type="ECO:0000313" key="4">
    <source>
        <dbReference type="Proteomes" id="UP000001572"/>
    </source>
</evidence>
<dbReference type="KEGG" id="amt:Amet_4378"/>
<accession>A6TKB4</accession>
<dbReference type="KEGG" id="amt:Amet_1942"/>
<gene>
    <name evidence="1" type="ordered locus">Amet_0404</name>
    <name evidence="2" type="ordered locus">Amet_1942</name>
    <name evidence="3" type="ordered locus">Amet_4378</name>
</gene>
<dbReference type="EMBL" id="CP000724">
    <property type="protein sequence ID" value="ABR46632.1"/>
    <property type="molecule type" value="Genomic_DNA"/>
</dbReference>
<keyword evidence="4" id="KW-1185">Reference proteome</keyword>
<dbReference type="Proteomes" id="UP000001572">
    <property type="component" value="Chromosome"/>
</dbReference>
<reference evidence="1" key="1">
    <citation type="submission" date="2007-06" db="EMBL/GenBank/DDBJ databases">
        <title>Complete sequence of Alkaliphilus metalliredigens QYMF.</title>
        <authorList>
            <consortium name="US DOE Joint Genome Institute"/>
            <person name="Copeland A."/>
            <person name="Lucas S."/>
            <person name="Lapidus A."/>
            <person name="Barry K."/>
            <person name="Detter J.C."/>
            <person name="Glavina del Rio T."/>
            <person name="Hammon N."/>
            <person name="Israni S."/>
            <person name="Dalin E."/>
            <person name="Tice H."/>
            <person name="Pitluck S."/>
            <person name="Chertkov O."/>
            <person name="Brettin T."/>
            <person name="Bruce D."/>
            <person name="Han C."/>
            <person name="Schmutz J."/>
            <person name="Larimer F."/>
            <person name="Land M."/>
            <person name="Hauser L."/>
            <person name="Kyrpides N."/>
            <person name="Mikhailova N."/>
            <person name="Ye Q."/>
            <person name="Zhou J."/>
            <person name="Fields M."/>
            <person name="Richardson P."/>
        </authorList>
    </citation>
    <scope>NUCLEOTIDE SEQUENCE</scope>
    <source>
        <strain evidence="1">QYMF</strain>
    </source>
</reference>
<evidence type="ECO:0000313" key="1">
    <source>
        <dbReference type="EMBL" id="ABR46632.1"/>
    </source>
</evidence>
<dbReference type="EMBL" id="CP000724">
    <property type="protein sequence ID" value="ABR50452.1"/>
    <property type="molecule type" value="Genomic_DNA"/>
</dbReference>